<dbReference type="OrthoDB" id="4788989at2759"/>
<accession>A0A2G5CUC3</accession>
<dbReference type="AlphaFoldDB" id="A0A2G5CUC3"/>
<dbReference type="EMBL" id="KZ305054">
    <property type="protein sequence ID" value="PIA34497.1"/>
    <property type="molecule type" value="Genomic_DNA"/>
</dbReference>
<keyword evidence="2" id="KW-1185">Reference proteome</keyword>
<reference evidence="1 2" key="1">
    <citation type="submission" date="2017-09" db="EMBL/GenBank/DDBJ databases">
        <title>WGS assembly of Aquilegia coerulea Goldsmith.</title>
        <authorList>
            <person name="Hodges S."/>
            <person name="Kramer E."/>
            <person name="Nordborg M."/>
            <person name="Tomkins J."/>
            <person name="Borevitz J."/>
            <person name="Derieg N."/>
            <person name="Yan J."/>
            <person name="Mihaltcheva S."/>
            <person name="Hayes R.D."/>
            <person name="Rokhsar D."/>
        </authorList>
    </citation>
    <scope>NUCLEOTIDE SEQUENCE [LARGE SCALE GENOMIC DNA]</scope>
    <source>
        <strain evidence="2">cv. Goldsmith</strain>
    </source>
</reference>
<dbReference type="Proteomes" id="UP000230069">
    <property type="component" value="Unassembled WGS sequence"/>
</dbReference>
<name>A0A2G5CUC3_AQUCA</name>
<sequence>MGVERHLAIGRKIHMKRSASMHPVFVPFLIAVSVGQPNKGLSTSAANIGPLQDASSITAHFQLVSLSWSHTCFSRRR</sequence>
<evidence type="ECO:0000313" key="2">
    <source>
        <dbReference type="Proteomes" id="UP000230069"/>
    </source>
</evidence>
<dbReference type="InParanoid" id="A0A2G5CUC3"/>
<organism evidence="1 2">
    <name type="scientific">Aquilegia coerulea</name>
    <name type="common">Rocky mountain columbine</name>
    <dbReference type="NCBI Taxonomy" id="218851"/>
    <lineage>
        <taxon>Eukaryota</taxon>
        <taxon>Viridiplantae</taxon>
        <taxon>Streptophyta</taxon>
        <taxon>Embryophyta</taxon>
        <taxon>Tracheophyta</taxon>
        <taxon>Spermatophyta</taxon>
        <taxon>Magnoliopsida</taxon>
        <taxon>Ranunculales</taxon>
        <taxon>Ranunculaceae</taxon>
        <taxon>Thalictroideae</taxon>
        <taxon>Aquilegia</taxon>
    </lineage>
</organism>
<protein>
    <submittedName>
        <fullName evidence="1">Uncharacterized protein</fullName>
    </submittedName>
</protein>
<evidence type="ECO:0000313" key="1">
    <source>
        <dbReference type="EMBL" id="PIA34497.1"/>
    </source>
</evidence>
<gene>
    <name evidence="1" type="ORF">AQUCO_03700044v1</name>
</gene>
<proteinExistence type="predicted"/>